<reference evidence="5 6" key="1">
    <citation type="journal article" date="2016" name="Nat. Commun.">
        <title>Thousands of microbial genomes shed light on interconnected biogeochemical processes in an aquifer system.</title>
        <authorList>
            <person name="Anantharaman K."/>
            <person name="Brown C.T."/>
            <person name="Hug L.A."/>
            <person name="Sharon I."/>
            <person name="Castelle C.J."/>
            <person name="Probst A.J."/>
            <person name="Thomas B.C."/>
            <person name="Singh A."/>
            <person name="Wilkins M.J."/>
            <person name="Karaoz U."/>
            <person name="Brodie E.L."/>
            <person name="Williams K.H."/>
            <person name="Hubbard S.S."/>
            <person name="Banfield J.F."/>
        </authorList>
    </citation>
    <scope>NUCLEOTIDE SEQUENCE [LARGE SCALE GENOMIC DNA]</scope>
</reference>
<dbReference type="SMART" id="SM00344">
    <property type="entry name" value="HTH_ASNC"/>
    <property type="match status" value="1"/>
</dbReference>
<sequence length="288" mass="32418">MSNLLALEPIKKFIEATGGKIASYFGKDDACIIYLRPDGAFYGAALYDWLKEKKKKKNITLTTMEDDGEGLEEEKVKKRKVLVVDNDIITGKGYKRSLEALRVRKSRLAIKDIKFAVYSDRIGLADFSVGKYAAETIWRLDIIDALDLKIMRHLIQNGRASFADIGKKVNLSAVAVSNRVEKLLQEKAFKIQGGLVIDQFYTMSAHVEIEAEPEILEKLIEVLECSPEVCRLVKMSGKQTLNIDILVRSLHHIEDFIANRIHAVPGSKRVNITIGELPIVPKIYFPSL</sequence>
<dbReference type="Proteomes" id="UP000178065">
    <property type="component" value="Unassembled WGS sequence"/>
</dbReference>
<dbReference type="EMBL" id="MHTT01000011">
    <property type="protein sequence ID" value="OHA65759.1"/>
    <property type="molecule type" value="Genomic_DNA"/>
</dbReference>
<dbReference type="SUPFAM" id="SSF46785">
    <property type="entry name" value="Winged helix' DNA-binding domain"/>
    <property type="match status" value="1"/>
</dbReference>
<evidence type="ECO:0000256" key="2">
    <source>
        <dbReference type="ARBA" id="ARBA00023125"/>
    </source>
</evidence>
<keyword evidence="3" id="KW-0804">Transcription</keyword>
<dbReference type="PANTHER" id="PTHR30154:SF45">
    <property type="entry name" value="TRANSCRIPTIONAL REGULATORY PROTEIN (PROBABLY ASNC-FAMILY)-RELATED"/>
    <property type="match status" value="1"/>
</dbReference>
<dbReference type="PROSITE" id="PS50956">
    <property type="entry name" value="HTH_ASNC_2"/>
    <property type="match status" value="1"/>
</dbReference>
<dbReference type="InterPro" id="IPR036388">
    <property type="entry name" value="WH-like_DNA-bd_sf"/>
</dbReference>
<dbReference type="InterPro" id="IPR019888">
    <property type="entry name" value="Tscrpt_reg_AsnC-like"/>
</dbReference>
<dbReference type="InterPro" id="IPR036390">
    <property type="entry name" value="WH_DNA-bd_sf"/>
</dbReference>
<keyword evidence="2" id="KW-0238">DNA-binding</keyword>
<gene>
    <name evidence="5" type="ORF">A2672_03300</name>
</gene>
<dbReference type="AlphaFoldDB" id="A0A1G2R058"/>
<evidence type="ECO:0000313" key="6">
    <source>
        <dbReference type="Proteomes" id="UP000178065"/>
    </source>
</evidence>
<accession>A0A1G2R058</accession>
<name>A0A1G2R058_9BACT</name>
<dbReference type="SUPFAM" id="SSF54909">
    <property type="entry name" value="Dimeric alpha+beta barrel"/>
    <property type="match status" value="1"/>
</dbReference>
<comment type="caution">
    <text evidence="5">The sequence shown here is derived from an EMBL/GenBank/DDBJ whole genome shotgun (WGS) entry which is preliminary data.</text>
</comment>
<evidence type="ECO:0000259" key="4">
    <source>
        <dbReference type="PROSITE" id="PS50956"/>
    </source>
</evidence>
<proteinExistence type="predicted"/>
<dbReference type="InterPro" id="IPR019887">
    <property type="entry name" value="Tscrpt_reg_AsnC/Lrp_C"/>
</dbReference>
<keyword evidence="1" id="KW-0805">Transcription regulation</keyword>
<dbReference type="Gene3D" id="3.30.70.920">
    <property type="match status" value="1"/>
</dbReference>
<feature type="domain" description="HTH asnC-type" evidence="4">
    <location>
        <begin position="143"/>
        <end position="186"/>
    </location>
</feature>
<dbReference type="InterPro" id="IPR000485">
    <property type="entry name" value="AsnC-type_HTH_dom"/>
</dbReference>
<evidence type="ECO:0000313" key="5">
    <source>
        <dbReference type="EMBL" id="OHA65759.1"/>
    </source>
</evidence>
<dbReference type="GO" id="GO:0005829">
    <property type="term" value="C:cytosol"/>
    <property type="evidence" value="ECO:0007669"/>
    <property type="project" value="TreeGrafter"/>
</dbReference>
<evidence type="ECO:0000256" key="1">
    <source>
        <dbReference type="ARBA" id="ARBA00023015"/>
    </source>
</evidence>
<dbReference type="Pfam" id="PF13404">
    <property type="entry name" value="HTH_AsnC-type"/>
    <property type="match status" value="1"/>
</dbReference>
<protein>
    <recommendedName>
        <fullName evidence="4">HTH asnC-type domain-containing protein</fullName>
    </recommendedName>
</protein>
<dbReference type="Gene3D" id="1.10.10.10">
    <property type="entry name" value="Winged helix-like DNA-binding domain superfamily/Winged helix DNA-binding domain"/>
    <property type="match status" value="1"/>
</dbReference>
<dbReference type="InterPro" id="IPR011008">
    <property type="entry name" value="Dimeric_a/b-barrel"/>
</dbReference>
<dbReference type="STRING" id="1802448.A2672_03300"/>
<dbReference type="GO" id="GO:0043565">
    <property type="term" value="F:sequence-specific DNA binding"/>
    <property type="evidence" value="ECO:0007669"/>
    <property type="project" value="InterPro"/>
</dbReference>
<organism evidence="5 6">
    <name type="scientific">Candidatus Wildermuthbacteria bacterium RIFCSPHIGHO2_01_FULL_49_22b</name>
    <dbReference type="NCBI Taxonomy" id="1802448"/>
    <lineage>
        <taxon>Bacteria</taxon>
        <taxon>Candidatus Wildermuthiibacteriota</taxon>
    </lineage>
</organism>
<evidence type="ECO:0000256" key="3">
    <source>
        <dbReference type="ARBA" id="ARBA00023163"/>
    </source>
</evidence>
<dbReference type="PRINTS" id="PR00033">
    <property type="entry name" value="HTHASNC"/>
</dbReference>
<dbReference type="GO" id="GO:0043200">
    <property type="term" value="P:response to amino acid"/>
    <property type="evidence" value="ECO:0007669"/>
    <property type="project" value="TreeGrafter"/>
</dbReference>
<dbReference type="PANTHER" id="PTHR30154">
    <property type="entry name" value="LEUCINE-RESPONSIVE REGULATORY PROTEIN"/>
    <property type="match status" value="1"/>
</dbReference>
<dbReference type="Pfam" id="PF01037">
    <property type="entry name" value="AsnC_trans_reg"/>
    <property type="match status" value="1"/>
</dbReference>